<keyword evidence="2" id="KW-1277">Toxin-antitoxin system</keyword>
<keyword evidence="4" id="KW-1185">Reference proteome</keyword>
<comment type="similarity">
    <text evidence="1">Belongs to the RelB/DinJ antitoxin family.</text>
</comment>
<dbReference type="RefSeq" id="WP_094098537.1">
    <property type="nucleotide sequence ID" value="NZ_CP021361.1"/>
</dbReference>
<dbReference type="InterPro" id="IPR026262">
    <property type="entry name" value="DinJ"/>
</dbReference>
<sequence length="63" mass="6884">MASSDVVRARIDKEIKEEASNVLSGMGLSISDAIRMLLTRIATDKALPFDLNRVASPLKRKSP</sequence>
<protein>
    <submittedName>
        <fullName evidence="3">Damage-inducible protein J</fullName>
    </submittedName>
</protein>
<dbReference type="Pfam" id="PF04221">
    <property type="entry name" value="RelB"/>
    <property type="match status" value="1"/>
</dbReference>
<dbReference type="Proteomes" id="UP000194432">
    <property type="component" value="Chromosome 1"/>
</dbReference>
<evidence type="ECO:0000256" key="1">
    <source>
        <dbReference type="ARBA" id="ARBA00010562"/>
    </source>
</evidence>
<dbReference type="InterPro" id="IPR007337">
    <property type="entry name" value="RelB/DinJ"/>
</dbReference>
<dbReference type="GO" id="GO:0006355">
    <property type="term" value="P:regulation of DNA-templated transcription"/>
    <property type="evidence" value="ECO:0007669"/>
    <property type="project" value="InterPro"/>
</dbReference>
<dbReference type="GO" id="GO:0015643">
    <property type="term" value="F:toxic substance binding"/>
    <property type="evidence" value="ECO:0007669"/>
    <property type="project" value="InterPro"/>
</dbReference>
<dbReference type="KEGG" id="acin:CBP34_15300"/>
<dbReference type="PANTHER" id="PTHR38781">
    <property type="entry name" value="ANTITOXIN DINJ-RELATED"/>
    <property type="match status" value="1"/>
</dbReference>
<evidence type="ECO:0000313" key="4">
    <source>
        <dbReference type="Proteomes" id="UP000194432"/>
    </source>
</evidence>
<dbReference type="EMBL" id="CP021361">
    <property type="protein sequence ID" value="ART52760.1"/>
    <property type="molecule type" value="Genomic_DNA"/>
</dbReference>
<dbReference type="GO" id="GO:0000987">
    <property type="term" value="F:cis-regulatory region sequence-specific DNA binding"/>
    <property type="evidence" value="ECO:0007669"/>
    <property type="project" value="InterPro"/>
</dbReference>
<gene>
    <name evidence="3" type="ORF">CBP34_15300</name>
</gene>
<accession>A0A240U5V6</accession>
<dbReference type="PANTHER" id="PTHR38781:SF1">
    <property type="entry name" value="ANTITOXIN DINJ-RELATED"/>
    <property type="match status" value="1"/>
</dbReference>
<name>A0A240U5V6_9BURK</name>
<dbReference type="AlphaFoldDB" id="A0A240U5V6"/>
<proteinExistence type="inferred from homology"/>
<reference evidence="3 4" key="1">
    <citation type="submission" date="2017-05" db="EMBL/GenBank/DDBJ databases">
        <title>Polyphasic characterization of four soil-derived phenanthrene-degrading Acidovorax strains and proposal of Acidovorax phenanthrenivorans sp. nov.</title>
        <authorList>
            <person name="Singleton D.R."/>
            <person name="Lee J."/>
            <person name="Dickey A.N."/>
            <person name="Stroud A."/>
            <person name="Scholl E.H."/>
            <person name="Wright F.A."/>
            <person name="Aitken M.D."/>
        </authorList>
    </citation>
    <scope>NUCLEOTIDE SEQUENCE [LARGE SCALE GENOMIC DNA]</scope>
    <source>
        <strain evidence="3">NA3</strain>
    </source>
</reference>
<dbReference type="PIRSF" id="PIRSF003108">
    <property type="entry name" value="DinJ"/>
    <property type="match status" value="1"/>
</dbReference>
<dbReference type="NCBIfam" id="TIGR02384">
    <property type="entry name" value="RelB_DinJ"/>
    <property type="match status" value="1"/>
</dbReference>
<dbReference type="GO" id="GO:0044010">
    <property type="term" value="P:single-species biofilm formation"/>
    <property type="evidence" value="ECO:0007669"/>
    <property type="project" value="InterPro"/>
</dbReference>
<dbReference type="GO" id="GO:0006351">
    <property type="term" value="P:DNA-templated transcription"/>
    <property type="evidence" value="ECO:0007669"/>
    <property type="project" value="TreeGrafter"/>
</dbReference>
<evidence type="ECO:0000256" key="2">
    <source>
        <dbReference type="ARBA" id="ARBA00022649"/>
    </source>
</evidence>
<dbReference type="InterPro" id="IPR013321">
    <property type="entry name" value="Arc_rbn_hlx_hlx"/>
</dbReference>
<dbReference type="Gene3D" id="1.10.1220.10">
    <property type="entry name" value="Met repressor-like"/>
    <property type="match status" value="1"/>
</dbReference>
<evidence type="ECO:0000313" key="3">
    <source>
        <dbReference type="EMBL" id="ART52760.1"/>
    </source>
</evidence>
<organism evidence="3 4">
    <name type="scientific">Acidovorax carolinensis</name>
    <dbReference type="NCBI Taxonomy" id="553814"/>
    <lineage>
        <taxon>Bacteria</taxon>
        <taxon>Pseudomonadati</taxon>
        <taxon>Pseudomonadota</taxon>
        <taxon>Betaproteobacteria</taxon>
        <taxon>Burkholderiales</taxon>
        <taxon>Comamonadaceae</taxon>
        <taxon>Acidovorax</taxon>
    </lineage>
</organism>